<dbReference type="InterPro" id="IPR001789">
    <property type="entry name" value="Sig_transdc_resp-reg_receiver"/>
</dbReference>
<name>A0A369WP49_9GAMM</name>
<dbReference type="PANTHER" id="PTHR47233:SF3">
    <property type="entry name" value="CHEMOTAXIS PROTEIN CHEV"/>
    <property type="match status" value="1"/>
</dbReference>
<protein>
    <submittedName>
        <fullName evidence="4">Chemotaxis protein CheV</fullName>
    </submittedName>
</protein>
<dbReference type="OrthoDB" id="9806105at2"/>
<dbReference type="InterPro" id="IPR024181">
    <property type="entry name" value="Chemotax_regulator_CheV"/>
</dbReference>
<evidence type="ECO:0000259" key="3">
    <source>
        <dbReference type="PROSITE" id="PS50851"/>
    </source>
</evidence>
<feature type="modified residue" description="4-aspartylphosphate" evidence="1">
    <location>
        <position position="240"/>
    </location>
</feature>
<dbReference type="GO" id="GO:0000160">
    <property type="term" value="P:phosphorelay signal transduction system"/>
    <property type="evidence" value="ECO:0007669"/>
    <property type="project" value="InterPro"/>
</dbReference>
<accession>A0A369WP49</accession>
<dbReference type="SUPFAM" id="SSF52172">
    <property type="entry name" value="CheY-like"/>
    <property type="match status" value="1"/>
</dbReference>
<dbReference type="PROSITE" id="PS50110">
    <property type="entry name" value="RESPONSE_REGULATORY"/>
    <property type="match status" value="1"/>
</dbReference>
<dbReference type="SMART" id="SM00260">
    <property type="entry name" value="CheW"/>
    <property type="match status" value="1"/>
</dbReference>
<dbReference type="InterPro" id="IPR036061">
    <property type="entry name" value="CheW-like_dom_sf"/>
</dbReference>
<feature type="domain" description="CheW-like" evidence="3">
    <location>
        <begin position="19"/>
        <end position="160"/>
    </location>
</feature>
<evidence type="ECO:0000313" key="5">
    <source>
        <dbReference type="Proteomes" id="UP000253769"/>
    </source>
</evidence>
<evidence type="ECO:0000313" key="4">
    <source>
        <dbReference type="EMBL" id="RDE22384.1"/>
    </source>
</evidence>
<evidence type="ECO:0000259" key="2">
    <source>
        <dbReference type="PROSITE" id="PS50110"/>
    </source>
</evidence>
<dbReference type="GO" id="GO:0006935">
    <property type="term" value="P:chemotaxis"/>
    <property type="evidence" value="ECO:0007669"/>
    <property type="project" value="InterPro"/>
</dbReference>
<evidence type="ECO:0000256" key="1">
    <source>
        <dbReference type="PROSITE-ProRule" id="PRU00169"/>
    </source>
</evidence>
<dbReference type="Gene3D" id="2.30.30.40">
    <property type="entry name" value="SH3 Domains"/>
    <property type="match status" value="1"/>
</dbReference>
<dbReference type="SMART" id="SM00448">
    <property type="entry name" value="REC"/>
    <property type="match status" value="1"/>
</dbReference>
<dbReference type="PANTHER" id="PTHR47233">
    <property type="entry name" value="CHEMOTAXIS PROTEIN CHEV"/>
    <property type="match status" value="1"/>
</dbReference>
<dbReference type="InterPro" id="IPR002545">
    <property type="entry name" value="CheW-lke_dom"/>
</dbReference>
<dbReference type="Proteomes" id="UP000253769">
    <property type="component" value="Unassembled WGS sequence"/>
</dbReference>
<keyword evidence="1" id="KW-0597">Phosphoprotein</keyword>
<dbReference type="SUPFAM" id="SSF50341">
    <property type="entry name" value="CheW-like"/>
    <property type="match status" value="1"/>
</dbReference>
<dbReference type="RefSeq" id="WP_114695009.1">
    <property type="nucleotide sequence ID" value="NZ_QQOH01000002.1"/>
</dbReference>
<dbReference type="EMBL" id="QQOH01000002">
    <property type="protein sequence ID" value="RDE22384.1"/>
    <property type="molecule type" value="Genomic_DNA"/>
</dbReference>
<keyword evidence="5" id="KW-1185">Reference proteome</keyword>
<gene>
    <name evidence="4" type="ORF">DV711_07195</name>
</gene>
<dbReference type="PROSITE" id="PS50851">
    <property type="entry name" value="CHEW"/>
    <property type="match status" value="1"/>
</dbReference>
<feature type="domain" description="Response regulatory" evidence="2">
    <location>
        <begin position="182"/>
        <end position="307"/>
    </location>
</feature>
<dbReference type="AlphaFoldDB" id="A0A369WP49"/>
<comment type="caution">
    <text evidence="4">The sequence shown here is derived from an EMBL/GenBank/DDBJ whole genome shotgun (WGS) entry which is preliminary data.</text>
</comment>
<dbReference type="PIRSF" id="PIRSF002867">
    <property type="entry name" value="CheV"/>
    <property type="match status" value="1"/>
</dbReference>
<dbReference type="Pfam" id="PF00072">
    <property type="entry name" value="Response_reg"/>
    <property type="match status" value="1"/>
</dbReference>
<proteinExistence type="predicted"/>
<dbReference type="InterPro" id="IPR011006">
    <property type="entry name" value="CheY-like_superfamily"/>
</dbReference>
<dbReference type="Pfam" id="PF01584">
    <property type="entry name" value="CheW"/>
    <property type="match status" value="1"/>
</dbReference>
<dbReference type="Gene3D" id="3.40.50.2300">
    <property type="match status" value="1"/>
</dbReference>
<dbReference type="CDD" id="cd19924">
    <property type="entry name" value="REC_CheV-like"/>
    <property type="match status" value="1"/>
</dbReference>
<dbReference type="Gene3D" id="2.40.50.180">
    <property type="entry name" value="CheA-289, Domain 4"/>
    <property type="match status" value="1"/>
</dbReference>
<sequence>MASVLDSVNQRTQLVGKNRLELLLFRLEGEQIYGLNVFKVREVIQCPKLTAMPKLKAGVKGVAHIRGSAIPVLDLSSAMGRGAIDDEAMKESFVIVTEYNQQVLGFLVNKVERIINTNWEEIHPPPRGAGKDNYLTAVTELDGNLVEILDVEKILAEVAPRSEEVDPNLVEQVRESQQQSQHVLVVDDSVVARKQLERCLNGLGVDVTLKNNGKEALDYLTGLAESGQSIADAFLMIISDIEMPEMDGYTLTASIRADERMKGAYVMLHTSLSGMFNQAMVDKVGANDFLAKFQPDELASRVKQRLEQLGES</sequence>
<reference evidence="4 5" key="1">
    <citation type="submission" date="2018-07" db="EMBL/GenBank/DDBJ databases">
        <title>Motiliproteus coralliicola sp. nov., a bacterium isolated from Coral.</title>
        <authorList>
            <person name="Wang G."/>
        </authorList>
    </citation>
    <scope>NUCLEOTIDE SEQUENCE [LARGE SCALE GENOMIC DNA]</scope>
    <source>
        <strain evidence="4 5">C34</strain>
    </source>
</reference>
<organism evidence="4 5">
    <name type="scientific">Motiliproteus coralliicola</name>
    <dbReference type="NCBI Taxonomy" id="2283196"/>
    <lineage>
        <taxon>Bacteria</taxon>
        <taxon>Pseudomonadati</taxon>
        <taxon>Pseudomonadota</taxon>
        <taxon>Gammaproteobacteria</taxon>
        <taxon>Oceanospirillales</taxon>
        <taxon>Oceanospirillaceae</taxon>
        <taxon>Motiliproteus</taxon>
    </lineage>
</organism>